<dbReference type="RefSeq" id="WP_313875951.1">
    <property type="nucleotide sequence ID" value="NZ_JAVBIK010000001.1"/>
</dbReference>
<evidence type="ECO:0000256" key="1">
    <source>
        <dbReference type="ARBA" id="ARBA00022490"/>
    </source>
</evidence>
<feature type="domain" description="tRNA(Ile)-lysidine synthase substrate-binding" evidence="9">
    <location>
        <begin position="250"/>
        <end position="312"/>
    </location>
</feature>
<evidence type="ECO:0000259" key="8">
    <source>
        <dbReference type="Pfam" id="PF01171"/>
    </source>
</evidence>
<proteinExistence type="inferred from homology"/>
<sequence length="322" mass="35178">MTQSLEHAMRAFGPALPLGVAYSGGADSTALLLACVAQWPGQVVAIHVNHGLQSAAQQFEQHCQETCARLAVPLHIAKVAAHPAPGQSPEDAARIARYKAFESLAVTNIAGGAIQSIALAQHADDQVETMLLALSRGAGMAGLSGMPAHWQRGGLHFHRPLLQVAGKTLREWLAQQGESFVDDPTNADVRYTRNHIRAQVMPALETVFPQFRDTFSRSARHAAHANTLLEELASEDWTKVAHAEMQLPLIRPLQAISIARQANVIRHWLKTLYGEIPQAAQLSELLRQIKACTTRGHRIHLKVGSGHVQRRGSTLVWLKELK</sequence>
<dbReference type="Pfam" id="PF09179">
    <property type="entry name" value="TilS"/>
    <property type="match status" value="1"/>
</dbReference>
<dbReference type="InterPro" id="IPR012795">
    <property type="entry name" value="tRNA_Ile_lys_synt_N"/>
</dbReference>
<dbReference type="SUPFAM" id="SSF82829">
    <property type="entry name" value="MesJ substrate recognition domain-like"/>
    <property type="match status" value="1"/>
</dbReference>
<dbReference type="EC" id="6.3.4.19" evidence="7"/>
<dbReference type="Pfam" id="PF01171">
    <property type="entry name" value="ATP_bind_3"/>
    <property type="match status" value="1"/>
</dbReference>
<evidence type="ECO:0000256" key="4">
    <source>
        <dbReference type="ARBA" id="ARBA00022741"/>
    </source>
</evidence>
<keyword evidence="11" id="KW-1185">Reference proteome</keyword>
<evidence type="ECO:0000256" key="5">
    <source>
        <dbReference type="ARBA" id="ARBA00022840"/>
    </source>
</evidence>
<comment type="subcellular location">
    <subcellularLocation>
        <location evidence="7">Cytoplasm</location>
    </subcellularLocation>
</comment>
<name>A0ABU3KRH3_9BURK</name>
<dbReference type="GO" id="GO:0032267">
    <property type="term" value="F:tRNA(Ile)-lysidine synthase activity"/>
    <property type="evidence" value="ECO:0007669"/>
    <property type="project" value="UniProtKB-EC"/>
</dbReference>
<dbReference type="InterPro" id="IPR011063">
    <property type="entry name" value="TilS/TtcA_N"/>
</dbReference>
<keyword evidence="2 7" id="KW-0436">Ligase</keyword>
<protein>
    <recommendedName>
        <fullName evidence="7">tRNA(Ile)-lysidine synthase</fullName>
        <ecNumber evidence="7">6.3.4.19</ecNumber>
    </recommendedName>
    <alternativeName>
        <fullName evidence="7">tRNA(Ile)-2-lysyl-cytidine synthase</fullName>
    </alternativeName>
    <alternativeName>
        <fullName evidence="7">tRNA(Ile)-lysidine synthetase</fullName>
    </alternativeName>
</protein>
<evidence type="ECO:0000256" key="3">
    <source>
        <dbReference type="ARBA" id="ARBA00022694"/>
    </source>
</evidence>
<dbReference type="CDD" id="cd01992">
    <property type="entry name" value="TilS_N"/>
    <property type="match status" value="1"/>
</dbReference>
<comment type="domain">
    <text evidence="7">The N-terminal region contains the highly conserved SGGXDS motif, predicted to be a P-loop motif involved in ATP binding.</text>
</comment>
<evidence type="ECO:0000256" key="7">
    <source>
        <dbReference type="HAMAP-Rule" id="MF_01161"/>
    </source>
</evidence>
<dbReference type="InterPro" id="IPR014729">
    <property type="entry name" value="Rossmann-like_a/b/a_fold"/>
</dbReference>
<keyword evidence="4 7" id="KW-0547">Nucleotide-binding</keyword>
<comment type="similarity">
    <text evidence="7">Belongs to the tRNA(Ile)-lysidine synthase family.</text>
</comment>
<comment type="caution">
    <text evidence="10">The sequence shown here is derived from an EMBL/GenBank/DDBJ whole genome shotgun (WGS) entry which is preliminary data.</text>
</comment>
<dbReference type="HAMAP" id="MF_01161">
    <property type="entry name" value="tRNA_Ile_lys_synt"/>
    <property type="match status" value="1"/>
</dbReference>
<evidence type="ECO:0000256" key="6">
    <source>
        <dbReference type="ARBA" id="ARBA00048539"/>
    </source>
</evidence>
<reference evidence="10 11" key="1">
    <citation type="submission" date="2023-08" db="EMBL/GenBank/DDBJ databases">
        <title>Rhodoferax potami sp. nov. and Rhodoferax mekongensis sp. nov., isolated from the Mekong River in Thailand.</title>
        <authorList>
            <person name="Kitikhun S."/>
            <person name="Charoenyingcharoen P."/>
            <person name="Siriarchawattana P."/>
            <person name="Likhitrattanapisal S."/>
            <person name="Nilsakha T."/>
            <person name="Chanpet A."/>
            <person name="Rattanawaree P."/>
            <person name="Ingsriswang S."/>
        </authorList>
    </citation>
    <scope>NUCLEOTIDE SEQUENCE [LARGE SCALE GENOMIC DNA]</scope>
    <source>
        <strain evidence="10 11">TBRC 17660</strain>
    </source>
</reference>
<dbReference type="SUPFAM" id="SSF52402">
    <property type="entry name" value="Adenine nucleotide alpha hydrolases-like"/>
    <property type="match status" value="1"/>
</dbReference>
<comment type="function">
    <text evidence="7">Ligates lysine onto the cytidine present at position 34 of the AUA codon-specific tRNA(Ile) that contains the anticodon CAU, in an ATP-dependent manner. Cytidine is converted to lysidine, thus changing the amino acid specificity of the tRNA from methionine to isoleucine.</text>
</comment>
<evidence type="ECO:0000259" key="9">
    <source>
        <dbReference type="Pfam" id="PF09179"/>
    </source>
</evidence>
<evidence type="ECO:0000313" key="10">
    <source>
        <dbReference type="EMBL" id="MDT7520347.1"/>
    </source>
</evidence>
<feature type="domain" description="tRNA(Ile)-lysidine/2-thiocytidine synthase N-terminal" evidence="8">
    <location>
        <begin position="19"/>
        <end position="198"/>
    </location>
</feature>
<keyword evidence="1 7" id="KW-0963">Cytoplasm</keyword>
<dbReference type="Gene3D" id="3.40.50.620">
    <property type="entry name" value="HUPs"/>
    <property type="match status" value="1"/>
</dbReference>
<accession>A0ABU3KRH3</accession>
<dbReference type="Gene3D" id="1.20.59.20">
    <property type="match status" value="1"/>
</dbReference>
<dbReference type="PANTHER" id="PTHR43033:SF1">
    <property type="entry name" value="TRNA(ILE)-LYSIDINE SYNTHASE-RELATED"/>
    <property type="match status" value="1"/>
</dbReference>
<organism evidence="10 11">
    <name type="scientific">Rhodoferax potami</name>
    <dbReference type="NCBI Taxonomy" id="3068338"/>
    <lineage>
        <taxon>Bacteria</taxon>
        <taxon>Pseudomonadati</taxon>
        <taxon>Pseudomonadota</taxon>
        <taxon>Betaproteobacteria</taxon>
        <taxon>Burkholderiales</taxon>
        <taxon>Comamonadaceae</taxon>
        <taxon>Rhodoferax</taxon>
    </lineage>
</organism>
<evidence type="ECO:0000313" key="11">
    <source>
        <dbReference type="Proteomes" id="UP001321700"/>
    </source>
</evidence>
<comment type="catalytic activity">
    <reaction evidence="6 7">
        <text>cytidine(34) in tRNA(Ile2) + L-lysine + ATP = lysidine(34) in tRNA(Ile2) + AMP + diphosphate + H(+)</text>
        <dbReference type="Rhea" id="RHEA:43744"/>
        <dbReference type="Rhea" id="RHEA-COMP:10625"/>
        <dbReference type="Rhea" id="RHEA-COMP:10670"/>
        <dbReference type="ChEBI" id="CHEBI:15378"/>
        <dbReference type="ChEBI" id="CHEBI:30616"/>
        <dbReference type="ChEBI" id="CHEBI:32551"/>
        <dbReference type="ChEBI" id="CHEBI:33019"/>
        <dbReference type="ChEBI" id="CHEBI:82748"/>
        <dbReference type="ChEBI" id="CHEBI:83665"/>
        <dbReference type="ChEBI" id="CHEBI:456215"/>
        <dbReference type="EC" id="6.3.4.19"/>
    </reaction>
</comment>
<keyword evidence="3 7" id="KW-0819">tRNA processing</keyword>
<keyword evidence="5 7" id="KW-0067">ATP-binding</keyword>
<dbReference type="Proteomes" id="UP001321700">
    <property type="component" value="Unassembled WGS sequence"/>
</dbReference>
<gene>
    <name evidence="7 10" type="primary">tilS</name>
    <name evidence="10" type="ORF">RAE19_16805</name>
</gene>
<evidence type="ECO:0000256" key="2">
    <source>
        <dbReference type="ARBA" id="ARBA00022598"/>
    </source>
</evidence>
<dbReference type="PANTHER" id="PTHR43033">
    <property type="entry name" value="TRNA(ILE)-LYSIDINE SYNTHASE-RELATED"/>
    <property type="match status" value="1"/>
</dbReference>
<dbReference type="InterPro" id="IPR015262">
    <property type="entry name" value="tRNA_Ile_lys_synt_subst-bd"/>
</dbReference>
<dbReference type="EMBL" id="JAVBIK010000001">
    <property type="protein sequence ID" value="MDT7520347.1"/>
    <property type="molecule type" value="Genomic_DNA"/>
</dbReference>
<dbReference type="InterPro" id="IPR012094">
    <property type="entry name" value="tRNA_Ile_lys_synt"/>
</dbReference>
<dbReference type="NCBIfam" id="TIGR02432">
    <property type="entry name" value="lysidine_TilS_N"/>
    <property type="match status" value="1"/>
</dbReference>
<feature type="binding site" evidence="7">
    <location>
        <begin position="23"/>
        <end position="28"/>
    </location>
    <ligand>
        <name>ATP</name>
        <dbReference type="ChEBI" id="CHEBI:30616"/>
    </ligand>
</feature>